<organism evidence="2 3">
    <name type="scientific">Granulicella rosea</name>
    <dbReference type="NCBI Taxonomy" id="474952"/>
    <lineage>
        <taxon>Bacteria</taxon>
        <taxon>Pseudomonadati</taxon>
        <taxon>Acidobacteriota</taxon>
        <taxon>Terriglobia</taxon>
        <taxon>Terriglobales</taxon>
        <taxon>Acidobacteriaceae</taxon>
        <taxon>Granulicella</taxon>
    </lineage>
</organism>
<accession>A0A239LJ57</accession>
<evidence type="ECO:0000313" key="2">
    <source>
        <dbReference type="EMBL" id="SNT29863.1"/>
    </source>
</evidence>
<feature type="region of interest" description="Disordered" evidence="1">
    <location>
        <begin position="59"/>
        <end position="84"/>
    </location>
</feature>
<protein>
    <submittedName>
        <fullName evidence="2">Uncharacterized protein</fullName>
    </submittedName>
</protein>
<evidence type="ECO:0000256" key="1">
    <source>
        <dbReference type="SAM" id="MobiDB-lite"/>
    </source>
</evidence>
<sequence length="133" mass="14260">MNTELILRGIDAEIDKLLRVRAILLEVAEPAPIKPVSVKRAYAKRAPVVDAEPEPRVTILPPRQKREYTRRPKPAATAPNALSASVSDKPVFVPKTAPLAIPAQAAPPPDDSALEAAMRQHLLGGAAPVRSVN</sequence>
<keyword evidence="3" id="KW-1185">Reference proteome</keyword>
<evidence type="ECO:0000313" key="3">
    <source>
        <dbReference type="Proteomes" id="UP000198356"/>
    </source>
</evidence>
<gene>
    <name evidence="2" type="ORF">SAMN05421770_10732</name>
</gene>
<name>A0A239LJ57_9BACT</name>
<dbReference type="EMBL" id="FZOU01000007">
    <property type="protein sequence ID" value="SNT29863.1"/>
    <property type="molecule type" value="Genomic_DNA"/>
</dbReference>
<dbReference type="RefSeq" id="WP_142988403.1">
    <property type="nucleotide sequence ID" value="NZ_FZOU01000007.1"/>
</dbReference>
<reference evidence="2 3" key="1">
    <citation type="submission" date="2017-06" db="EMBL/GenBank/DDBJ databases">
        <authorList>
            <person name="Kim H.J."/>
            <person name="Triplett B.A."/>
        </authorList>
    </citation>
    <scope>NUCLEOTIDE SEQUENCE [LARGE SCALE GENOMIC DNA]</scope>
    <source>
        <strain evidence="2 3">DSM 18704</strain>
    </source>
</reference>
<dbReference type="AlphaFoldDB" id="A0A239LJ57"/>
<proteinExistence type="predicted"/>
<dbReference type="Proteomes" id="UP000198356">
    <property type="component" value="Unassembled WGS sequence"/>
</dbReference>